<name>A0A4R3XTJ7_9PROT</name>
<proteinExistence type="predicted"/>
<dbReference type="Proteomes" id="UP000295367">
    <property type="component" value="Unassembled WGS sequence"/>
</dbReference>
<keyword evidence="2" id="KW-1185">Reference proteome</keyword>
<reference evidence="1 2" key="1">
    <citation type="submission" date="2019-03" db="EMBL/GenBank/DDBJ databases">
        <title>Genomic Encyclopedia of Type Strains, Phase IV (KMG-IV): sequencing the most valuable type-strain genomes for metagenomic binning, comparative biology and taxonomic classification.</title>
        <authorList>
            <person name="Goeker M."/>
        </authorList>
    </citation>
    <scope>NUCLEOTIDE SEQUENCE [LARGE SCALE GENOMIC DNA]</scope>
    <source>
        <strain evidence="1 2">DSM 100309</strain>
    </source>
</reference>
<dbReference type="AlphaFoldDB" id="A0A4R3XTJ7"/>
<protein>
    <submittedName>
        <fullName evidence="1">Uncharacterized protein</fullName>
    </submittedName>
</protein>
<organism evidence="1 2">
    <name type="scientific">Sulfurirhabdus autotrophica</name>
    <dbReference type="NCBI Taxonomy" id="1706046"/>
    <lineage>
        <taxon>Bacteria</taxon>
        <taxon>Pseudomonadati</taxon>
        <taxon>Pseudomonadota</taxon>
        <taxon>Betaproteobacteria</taxon>
        <taxon>Nitrosomonadales</taxon>
        <taxon>Sulfuricellaceae</taxon>
        <taxon>Sulfurirhabdus</taxon>
    </lineage>
</organism>
<evidence type="ECO:0000313" key="2">
    <source>
        <dbReference type="Proteomes" id="UP000295367"/>
    </source>
</evidence>
<gene>
    <name evidence="1" type="ORF">EDC63_1245</name>
</gene>
<evidence type="ECO:0000313" key="1">
    <source>
        <dbReference type="EMBL" id="TCV81257.1"/>
    </source>
</evidence>
<dbReference type="RefSeq" id="WP_124946655.1">
    <property type="nucleotide sequence ID" value="NZ_BHVT01000038.1"/>
</dbReference>
<dbReference type="EMBL" id="SMCO01000024">
    <property type="protein sequence ID" value="TCV81257.1"/>
    <property type="molecule type" value="Genomic_DNA"/>
</dbReference>
<comment type="caution">
    <text evidence="1">The sequence shown here is derived from an EMBL/GenBank/DDBJ whole genome shotgun (WGS) entry which is preliminary data.</text>
</comment>
<accession>A0A4R3XTJ7</accession>
<sequence>MDEKYENTTSKLVPIRPSKFIEQVPDYPPSGEPLSDEDLIAGGLVPVKTWFRTNKTKAALRVAKHREKNAVLGLKPVNVVANAETEAVIKQLAAAAKAGKTAKAAILELAGPEIQLITADLEKEKAKSVIAMTDLGLLKRELADIKAERDRLRAWKETVRKMALLDRFMGRWPR</sequence>